<name>A0A6I4UFL3_9SPHN</name>
<evidence type="ECO:0000259" key="2">
    <source>
        <dbReference type="Pfam" id="PF06863"/>
    </source>
</evidence>
<keyword evidence="6" id="KW-1185">Reference proteome</keyword>
<proteinExistence type="predicted"/>
<sequence>MRRWLGPLLALALCTAAAHALTLYLTPGVIMNRAMEALAQRGVALHRFTTPERVTPQSQSVVRSSPDLYYALCRYDLSKPGSVLDLRMGAWPDYQSLAFFDGQTDNFATLRGTGNAESVRLLPPGSAAQPGAIVSPTTKGVILIRRLAPDAARFAAAAEAGKADLCRLREA</sequence>
<feature type="domain" description="DUF1254" evidence="2">
    <location>
        <begin position="50"/>
        <end position="159"/>
    </location>
</feature>
<gene>
    <name evidence="3" type="ORF">FHS52_001029</name>
    <name evidence="4" type="ORF">GRI59_01500</name>
</gene>
<dbReference type="OrthoDB" id="1346484at2"/>
<feature type="chain" id="PRO_5026210590" evidence="1">
    <location>
        <begin position="21"/>
        <end position="171"/>
    </location>
</feature>
<dbReference type="SUPFAM" id="SSF160935">
    <property type="entry name" value="VPA0735-like"/>
    <property type="match status" value="1"/>
</dbReference>
<evidence type="ECO:0000313" key="6">
    <source>
        <dbReference type="Proteomes" id="UP000548685"/>
    </source>
</evidence>
<protein>
    <submittedName>
        <fullName evidence="4">DUF1254 domain-containing protein</fullName>
    </submittedName>
    <submittedName>
        <fullName evidence="3">Membrane protein</fullName>
    </submittedName>
</protein>
<dbReference type="InterPro" id="IPR010679">
    <property type="entry name" value="DUF1254"/>
</dbReference>
<dbReference type="EMBL" id="WTYB01000001">
    <property type="protein sequence ID" value="MXP37286.1"/>
    <property type="molecule type" value="Genomic_DNA"/>
</dbReference>
<evidence type="ECO:0000313" key="4">
    <source>
        <dbReference type="EMBL" id="MXP37286.1"/>
    </source>
</evidence>
<reference evidence="4 5" key="1">
    <citation type="submission" date="2019-12" db="EMBL/GenBank/DDBJ databases">
        <title>Genomic-based taxomic classification of the family Erythrobacteraceae.</title>
        <authorList>
            <person name="Xu L."/>
        </authorList>
    </citation>
    <scope>NUCLEOTIDE SEQUENCE [LARGE SCALE GENOMIC DNA]</scope>
    <source>
        <strain evidence="4 5">JCM 10282</strain>
    </source>
</reference>
<comment type="caution">
    <text evidence="4">The sequence shown here is derived from an EMBL/GenBank/DDBJ whole genome shotgun (WGS) entry which is preliminary data.</text>
</comment>
<evidence type="ECO:0000313" key="5">
    <source>
        <dbReference type="Proteomes" id="UP000430021"/>
    </source>
</evidence>
<keyword evidence="1" id="KW-0732">Signal</keyword>
<reference evidence="3 6" key="2">
    <citation type="submission" date="2020-08" db="EMBL/GenBank/DDBJ databases">
        <title>Genomic Encyclopedia of Type Strains, Phase IV (KMG-IV): sequencing the most valuable type-strain genomes for metagenomic binning, comparative biology and taxonomic classification.</title>
        <authorList>
            <person name="Goeker M."/>
        </authorList>
    </citation>
    <scope>NUCLEOTIDE SEQUENCE [LARGE SCALE GENOMIC DNA]</scope>
    <source>
        <strain evidence="3 6">DSM 8510</strain>
    </source>
</reference>
<dbReference type="EMBL" id="JACICE010000001">
    <property type="protein sequence ID" value="MBB3775086.1"/>
    <property type="molecule type" value="Genomic_DNA"/>
</dbReference>
<evidence type="ECO:0000313" key="3">
    <source>
        <dbReference type="EMBL" id="MBB3775086.1"/>
    </source>
</evidence>
<evidence type="ECO:0000256" key="1">
    <source>
        <dbReference type="SAM" id="SignalP"/>
    </source>
</evidence>
<organism evidence="4 5">
    <name type="scientific">Erythrobacter ramosus</name>
    <dbReference type="NCBI Taxonomy" id="35811"/>
    <lineage>
        <taxon>Bacteria</taxon>
        <taxon>Pseudomonadati</taxon>
        <taxon>Pseudomonadota</taxon>
        <taxon>Alphaproteobacteria</taxon>
        <taxon>Sphingomonadales</taxon>
        <taxon>Erythrobacteraceae</taxon>
        <taxon>Erythrobacter/Porphyrobacter group</taxon>
        <taxon>Erythrobacter</taxon>
    </lineage>
</organism>
<dbReference type="Proteomes" id="UP000430021">
    <property type="component" value="Unassembled WGS sequence"/>
</dbReference>
<dbReference type="Proteomes" id="UP000548685">
    <property type="component" value="Unassembled WGS sequence"/>
</dbReference>
<dbReference type="RefSeq" id="WP_160759433.1">
    <property type="nucleotide sequence ID" value="NZ_BAAADZ010000002.1"/>
</dbReference>
<dbReference type="Pfam" id="PF06863">
    <property type="entry name" value="DUF1254"/>
    <property type="match status" value="1"/>
</dbReference>
<accession>A0A6I4UFL3</accession>
<dbReference type="AlphaFoldDB" id="A0A6I4UFL3"/>
<feature type="signal peptide" evidence="1">
    <location>
        <begin position="1"/>
        <end position="20"/>
    </location>
</feature>